<dbReference type="KEGG" id="lck:HN018_17995"/>
<dbReference type="InterPro" id="IPR027417">
    <property type="entry name" value="P-loop_NTPase"/>
</dbReference>
<dbReference type="InterPro" id="IPR017871">
    <property type="entry name" value="ABC_transporter-like_CS"/>
</dbReference>
<proteinExistence type="inferred from homology"/>
<accession>A0A6M8HTM3</accession>
<dbReference type="AlphaFoldDB" id="A0A6M8HTM3"/>
<gene>
    <name evidence="6" type="ORF">HN018_17995</name>
</gene>
<evidence type="ECO:0000259" key="5">
    <source>
        <dbReference type="PROSITE" id="PS50893"/>
    </source>
</evidence>
<name>A0A6M8HTM3_9PROT</name>
<dbReference type="PANTHER" id="PTHR42788:SF2">
    <property type="entry name" value="ABC TRANSPORTER ATP-BINDING PROTEIN"/>
    <property type="match status" value="1"/>
</dbReference>
<dbReference type="Gene3D" id="3.40.50.300">
    <property type="entry name" value="P-loop containing nucleotide triphosphate hydrolases"/>
    <property type="match status" value="1"/>
</dbReference>
<keyword evidence="4 6" id="KW-0067">ATP-binding</keyword>
<evidence type="ECO:0000256" key="1">
    <source>
        <dbReference type="ARBA" id="ARBA00005417"/>
    </source>
</evidence>
<dbReference type="InterPro" id="IPR050166">
    <property type="entry name" value="ABC_transporter_ATP-bind"/>
</dbReference>
<feature type="domain" description="ABC transporter" evidence="5">
    <location>
        <begin position="22"/>
        <end position="243"/>
    </location>
</feature>
<dbReference type="EMBL" id="CP053708">
    <property type="protein sequence ID" value="QKE91670.1"/>
    <property type="molecule type" value="Genomic_DNA"/>
</dbReference>
<dbReference type="PROSITE" id="PS50893">
    <property type="entry name" value="ABC_TRANSPORTER_2"/>
    <property type="match status" value="1"/>
</dbReference>
<dbReference type="PANTHER" id="PTHR42788">
    <property type="entry name" value="TAURINE IMPORT ATP-BINDING PROTEIN-RELATED"/>
    <property type="match status" value="1"/>
</dbReference>
<keyword evidence="7" id="KW-1185">Reference proteome</keyword>
<evidence type="ECO:0000256" key="3">
    <source>
        <dbReference type="ARBA" id="ARBA00022741"/>
    </source>
</evidence>
<dbReference type="InterPro" id="IPR003593">
    <property type="entry name" value="AAA+_ATPase"/>
</dbReference>
<dbReference type="GO" id="GO:0016887">
    <property type="term" value="F:ATP hydrolysis activity"/>
    <property type="evidence" value="ECO:0007669"/>
    <property type="project" value="InterPro"/>
</dbReference>
<reference evidence="6 7" key="1">
    <citation type="journal article" date="2014" name="World J. Microbiol. Biotechnol.">
        <title>Biodiversity and physiological characteristics of Antarctic and Arctic lichens-associated bacteria.</title>
        <authorList>
            <person name="Lee Y.M."/>
            <person name="Kim E.H."/>
            <person name="Lee H.K."/>
            <person name="Hong S.G."/>
        </authorList>
    </citation>
    <scope>NUCLEOTIDE SEQUENCE [LARGE SCALE GENOMIC DNA]</scope>
    <source>
        <strain evidence="6 7">PAMC 26569</strain>
    </source>
</reference>
<dbReference type="PROSITE" id="PS00211">
    <property type="entry name" value="ABC_TRANSPORTER_1"/>
    <property type="match status" value="1"/>
</dbReference>
<keyword evidence="3" id="KW-0547">Nucleotide-binding</keyword>
<sequence length="259" mass="27910">MPASVIAPEHRTATAEPKLPGLLFERLSLHYGGWVIFSDLDLVIRGGEFVVLLGASGVGKSSLLRIAAGLARPETGRVVATDGLGLAGRIAYMAQQDLLYPWLTVLRNVMLGSHLRGEPRDPDRALHLLERVGLADRARALPSELSGGMRQRAAIARTLYEDRPIVLMDEPFSALDTLTRTRVQDLAAELLVGRTVLLITHDPLEACRLGHHLVVLSGQPATLGAPISIDGPVPRALDDPELLRTQGRLMRALTEASAG</sequence>
<dbReference type="Proteomes" id="UP000500767">
    <property type="component" value="Chromosome"/>
</dbReference>
<organism evidence="6 7">
    <name type="scientific">Lichenicola cladoniae</name>
    <dbReference type="NCBI Taxonomy" id="1484109"/>
    <lineage>
        <taxon>Bacteria</taxon>
        <taxon>Pseudomonadati</taxon>
        <taxon>Pseudomonadota</taxon>
        <taxon>Alphaproteobacteria</taxon>
        <taxon>Acetobacterales</taxon>
        <taxon>Acetobacteraceae</taxon>
        <taxon>Lichenicola</taxon>
    </lineage>
</organism>
<dbReference type="SMART" id="SM00382">
    <property type="entry name" value="AAA"/>
    <property type="match status" value="1"/>
</dbReference>
<evidence type="ECO:0000313" key="7">
    <source>
        <dbReference type="Proteomes" id="UP000500767"/>
    </source>
</evidence>
<dbReference type="Pfam" id="PF00005">
    <property type="entry name" value="ABC_tran"/>
    <property type="match status" value="1"/>
</dbReference>
<keyword evidence="2" id="KW-0813">Transport</keyword>
<dbReference type="RefSeq" id="WP_171835289.1">
    <property type="nucleotide sequence ID" value="NZ_CP053708.1"/>
</dbReference>
<evidence type="ECO:0000313" key="6">
    <source>
        <dbReference type="EMBL" id="QKE91670.1"/>
    </source>
</evidence>
<protein>
    <submittedName>
        <fullName evidence="6">ABC transporter ATP-binding protein</fullName>
    </submittedName>
</protein>
<dbReference type="InterPro" id="IPR003439">
    <property type="entry name" value="ABC_transporter-like_ATP-bd"/>
</dbReference>
<evidence type="ECO:0000256" key="2">
    <source>
        <dbReference type="ARBA" id="ARBA00022448"/>
    </source>
</evidence>
<dbReference type="GO" id="GO:0005524">
    <property type="term" value="F:ATP binding"/>
    <property type="evidence" value="ECO:0007669"/>
    <property type="project" value="UniProtKB-KW"/>
</dbReference>
<evidence type="ECO:0000256" key="4">
    <source>
        <dbReference type="ARBA" id="ARBA00022840"/>
    </source>
</evidence>
<comment type="similarity">
    <text evidence="1">Belongs to the ABC transporter superfamily.</text>
</comment>
<dbReference type="SUPFAM" id="SSF52540">
    <property type="entry name" value="P-loop containing nucleoside triphosphate hydrolases"/>
    <property type="match status" value="1"/>
</dbReference>